<dbReference type="GO" id="GO:0071555">
    <property type="term" value="P:cell wall organization"/>
    <property type="evidence" value="ECO:0007669"/>
    <property type="project" value="UniProtKB-KW"/>
</dbReference>
<keyword evidence="16 20" id="KW-0131">Cell cycle</keyword>
<keyword evidence="11 20" id="KW-0274">FAD</keyword>
<comment type="caution">
    <text evidence="22">The sequence shown here is derived from an EMBL/GenBank/DDBJ whole genome shotgun (WGS) entry which is preliminary data.</text>
</comment>
<comment type="similarity">
    <text evidence="5 20">Belongs to the MurB family.</text>
</comment>
<dbReference type="InterPro" id="IPR006094">
    <property type="entry name" value="Oxid_FAD_bind_N"/>
</dbReference>
<dbReference type="SUPFAM" id="SSF56176">
    <property type="entry name" value="FAD-binding/transporter-associated domain-like"/>
    <property type="match status" value="1"/>
</dbReference>
<feature type="domain" description="FAD-binding PCMH-type" evidence="21">
    <location>
        <begin position="18"/>
        <end position="189"/>
    </location>
</feature>
<dbReference type="GO" id="GO:0008762">
    <property type="term" value="F:UDP-N-acetylmuramate dehydrogenase activity"/>
    <property type="evidence" value="ECO:0007669"/>
    <property type="project" value="UniProtKB-UniRule"/>
</dbReference>
<evidence type="ECO:0000256" key="20">
    <source>
        <dbReference type="HAMAP-Rule" id="MF_00037"/>
    </source>
</evidence>
<protein>
    <recommendedName>
        <fullName evidence="7 20">UDP-N-acetylenolpyruvoylglucosamine reductase</fullName>
        <ecNumber evidence="6 20">1.3.1.98</ecNumber>
    </recommendedName>
    <alternativeName>
        <fullName evidence="18 20">UDP-N-acetylmuramate dehydrogenase</fullName>
    </alternativeName>
</protein>
<dbReference type="HAMAP" id="MF_00037">
    <property type="entry name" value="MurB"/>
    <property type="match status" value="1"/>
</dbReference>
<keyword evidence="9 20" id="KW-0132">Cell division</keyword>
<dbReference type="Proteomes" id="UP000002171">
    <property type="component" value="Unassembled WGS sequence"/>
</dbReference>
<feature type="active site" evidence="20">
    <location>
        <position position="165"/>
    </location>
</feature>
<dbReference type="InterPro" id="IPR011601">
    <property type="entry name" value="MurB_C"/>
</dbReference>
<keyword evidence="8 20" id="KW-0963">Cytoplasm</keyword>
<evidence type="ECO:0000259" key="21">
    <source>
        <dbReference type="PROSITE" id="PS51387"/>
    </source>
</evidence>
<evidence type="ECO:0000256" key="11">
    <source>
        <dbReference type="ARBA" id="ARBA00022827"/>
    </source>
</evidence>
<evidence type="ECO:0000256" key="3">
    <source>
        <dbReference type="ARBA" id="ARBA00004496"/>
    </source>
</evidence>
<dbReference type="Pfam" id="PF02873">
    <property type="entry name" value="MurB_C"/>
    <property type="match status" value="1"/>
</dbReference>
<sequence length="341" mass="37650">MINWQLDYDLTRYNSFGFTSHAERFISVTEIDELELALSDVEANNWPLLILGGGSNLVLKERIPGAVIHIANTGIAVLADDGEQAIVESAAGENWHQFIGHLLEKGLHGLENLALIPGSVGAAPVQNIGAYGVEVSDCLHSVTAYDRQNKELVQLQNASCEFSYRNSIFKSRFPGRYIIWSVRFNLSSIFTPQLDYSGLGNFLAGKGIEQPSAIEVYTAICEIRSSKLPVPSEIGNAGSFFENPIVDESEYRRLKEQFPELVAFPESMGRYKLAAGWLIDKAGWKGAKQNAVGVYDKQALVLVNHGDGNASQLLELADAIKQSVCERYQVSLRIEPRIYPI</sequence>
<dbReference type="InterPro" id="IPR036318">
    <property type="entry name" value="FAD-bd_PCMH-like_sf"/>
</dbReference>
<keyword evidence="14 20" id="KW-0573">Peptidoglycan synthesis</keyword>
<dbReference type="GO" id="GO:0051301">
    <property type="term" value="P:cell division"/>
    <property type="evidence" value="ECO:0007669"/>
    <property type="project" value="UniProtKB-KW"/>
</dbReference>
<dbReference type="EC" id="1.3.1.98" evidence="6 20"/>
<keyword evidence="15 20" id="KW-0560">Oxidoreductase</keyword>
<evidence type="ECO:0000313" key="22">
    <source>
        <dbReference type="EMBL" id="EAR62130.1"/>
    </source>
</evidence>
<dbReference type="EMBL" id="AAOW01000004">
    <property type="protein sequence ID" value="EAR62130.1"/>
    <property type="molecule type" value="Genomic_DNA"/>
</dbReference>
<comment type="catalytic activity">
    <reaction evidence="19 20">
        <text>UDP-N-acetyl-alpha-D-muramate + NADP(+) = UDP-N-acetyl-3-O-(1-carboxyvinyl)-alpha-D-glucosamine + NADPH + H(+)</text>
        <dbReference type="Rhea" id="RHEA:12248"/>
        <dbReference type="ChEBI" id="CHEBI:15378"/>
        <dbReference type="ChEBI" id="CHEBI:57783"/>
        <dbReference type="ChEBI" id="CHEBI:58349"/>
        <dbReference type="ChEBI" id="CHEBI:68483"/>
        <dbReference type="ChEBI" id="CHEBI:70757"/>
        <dbReference type="EC" id="1.3.1.98"/>
    </reaction>
</comment>
<comment type="pathway">
    <text evidence="4 20">Cell wall biogenesis; peptidoglycan biosynthesis.</text>
</comment>
<dbReference type="GO" id="GO:0005829">
    <property type="term" value="C:cytosol"/>
    <property type="evidence" value="ECO:0007669"/>
    <property type="project" value="TreeGrafter"/>
</dbReference>
<gene>
    <name evidence="20 22" type="primary">murB</name>
    <name evidence="22" type="ORF">MED92_10504</name>
</gene>
<keyword evidence="13 20" id="KW-0133">Cell shape</keyword>
<evidence type="ECO:0000313" key="23">
    <source>
        <dbReference type="Proteomes" id="UP000002171"/>
    </source>
</evidence>
<evidence type="ECO:0000256" key="10">
    <source>
        <dbReference type="ARBA" id="ARBA00022630"/>
    </source>
</evidence>
<dbReference type="Pfam" id="PF01565">
    <property type="entry name" value="FAD_binding_4"/>
    <property type="match status" value="1"/>
</dbReference>
<evidence type="ECO:0000256" key="12">
    <source>
        <dbReference type="ARBA" id="ARBA00022857"/>
    </source>
</evidence>
<dbReference type="NCBIfam" id="TIGR00179">
    <property type="entry name" value="murB"/>
    <property type="match status" value="1"/>
</dbReference>
<keyword evidence="12 20" id="KW-0521">NADP</keyword>
<dbReference type="NCBIfam" id="NF010478">
    <property type="entry name" value="PRK13903.1"/>
    <property type="match status" value="1"/>
</dbReference>
<evidence type="ECO:0000256" key="9">
    <source>
        <dbReference type="ARBA" id="ARBA00022618"/>
    </source>
</evidence>
<accession>A0A7U8C5V2</accession>
<evidence type="ECO:0000256" key="2">
    <source>
        <dbReference type="ARBA" id="ARBA00003921"/>
    </source>
</evidence>
<evidence type="ECO:0000256" key="14">
    <source>
        <dbReference type="ARBA" id="ARBA00022984"/>
    </source>
</evidence>
<dbReference type="AlphaFoldDB" id="A0A7U8C5V2"/>
<dbReference type="InterPro" id="IPR036635">
    <property type="entry name" value="MurB_C_sf"/>
</dbReference>
<reference evidence="22 23" key="1">
    <citation type="submission" date="2006-02" db="EMBL/GenBank/DDBJ databases">
        <authorList>
            <person name="Pinhassi J."/>
            <person name="Pedros-Alio C."/>
            <person name="Ferriera S."/>
            <person name="Johnson J."/>
            <person name="Kravitz S."/>
            <person name="Halpern A."/>
            <person name="Remington K."/>
            <person name="Beeson K."/>
            <person name="Tran B."/>
            <person name="Rogers Y.-H."/>
            <person name="Friedman R."/>
            <person name="Venter J.C."/>
        </authorList>
    </citation>
    <scope>NUCLEOTIDE SEQUENCE [LARGE SCALE GENOMIC DNA]</scope>
    <source>
        <strain evidence="22 23">MED92</strain>
    </source>
</reference>
<dbReference type="GO" id="GO:0071949">
    <property type="term" value="F:FAD binding"/>
    <property type="evidence" value="ECO:0007669"/>
    <property type="project" value="InterPro"/>
</dbReference>
<keyword evidence="10 20" id="KW-0285">Flavoprotein</keyword>
<dbReference type="NCBIfam" id="NF000755">
    <property type="entry name" value="PRK00046.1"/>
    <property type="match status" value="1"/>
</dbReference>
<comment type="cofactor">
    <cofactor evidence="1 20">
        <name>FAD</name>
        <dbReference type="ChEBI" id="CHEBI:57692"/>
    </cofactor>
</comment>
<evidence type="ECO:0000256" key="13">
    <source>
        <dbReference type="ARBA" id="ARBA00022960"/>
    </source>
</evidence>
<proteinExistence type="inferred from homology"/>
<dbReference type="PANTHER" id="PTHR21071">
    <property type="entry name" value="UDP-N-ACETYLENOLPYRUVOYLGLUCOSAMINE REDUCTASE"/>
    <property type="match status" value="1"/>
</dbReference>
<dbReference type="Gene3D" id="3.30.43.10">
    <property type="entry name" value="Uridine Diphospho-n-acetylenolpyruvylglucosamine Reductase, domain 2"/>
    <property type="match status" value="1"/>
</dbReference>
<evidence type="ECO:0000256" key="18">
    <source>
        <dbReference type="ARBA" id="ARBA00031026"/>
    </source>
</evidence>
<feature type="active site" description="Proton donor" evidence="20">
    <location>
        <position position="239"/>
    </location>
</feature>
<evidence type="ECO:0000256" key="17">
    <source>
        <dbReference type="ARBA" id="ARBA00023316"/>
    </source>
</evidence>
<comment type="subcellular location">
    <subcellularLocation>
        <location evidence="3 20">Cytoplasm</location>
    </subcellularLocation>
</comment>
<keyword evidence="17 20" id="KW-0961">Cell wall biogenesis/degradation</keyword>
<evidence type="ECO:0000256" key="16">
    <source>
        <dbReference type="ARBA" id="ARBA00023306"/>
    </source>
</evidence>
<dbReference type="InterPro" id="IPR016167">
    <property type="entry name" value="FAD-bd_PCMH_sub1"/>
</dbReference>
<dbReference type="OrthoDB" id="9804753at2"/>
<feature type="active site" evidence="20">
    <location>
        <position position="335"/>
    </location>
</feature>
<dbReference type="PANTHER" id="PTHR21071:SF4">
    <property type="entry name" value="UDP-N-ACETYLENOLPYRUVOYLGLUCOSAMINE REDUCTASE"/>
    <property type="match status" value="1"/>
</dbReference>
<comment type="function">
    <text evidence="2 20">Cell wall formation.</text>
</comment>
<dbReference type="PROSITE" id="PS51387">
    <property type="entry name" value="FAD_PCMH"/>
    <property type="match status" value="1"/>
</dbReference>
<dbReference type="GO" id="GO:0009252">
    <property type="term" value="P:peptidoglycan biosynthetic process"/>
    <property type="evidence" value="ECO:0007669"/>
    <property type="project" value="UniProtKB-UniRule"/>
</dbReference>
<evidence type="ECO:0000256" key="7">
    <source>
        <dbReference type="ARBA" id="ARBA00015188"/>
    </source>
</evidence>
<evidence type="ECO:0000256" key="15">
    <source>
        <dbReference type="ARBA" id="ARBA00023002"/>
    </source>
</evidence>
<evidence type="ECO:0000256" key="1">
    <source>
        <dbReference type="ARBA" id="ARBA00001974"/>
    </source>
</evidence>
<keyword evidence="23" id="KW-1185">Reference proteome</keyword>
<dbReference type="RefSeq" id="WP_007019767.1">
    <property type="nucleotide sequence ID" value="NZ_CH724125.1"/>
</dbReference>
<dbReference type="InterPro" id="IPR003170">
    <property type="entry name" value="MurB"/>
</dbReference>
<name>A0A7U8C5V2_NEPCE</name>
<dbReference type="InterPro" id="IPR016166">
    <property type="entry name" value="FAD-bd_PCMH"/>
</dbReference>
<evidence type="ECO:0000256" key="19">
    <source>
        <dbReference type="ARBA" id="ARBA00048914"/>
    </source>
</evidence>
<dbReference type="SUPFAM" id="SSF56194">
    <property type="entry name" value="Uridine diphospho-N-Acetylenolpyruvylglucosamine reductase, MurB, C-terminal domain"/>
    <property type="match status" value="1"/>
</dbReference>
<dbReference type="Gene3D" id="3.90.78.10">
    <property type="entry name" value="UDP-N-acetylenolpyruvoylglucosamine reductase, C-terminal domain"/>
    <property type="match status" value="1"/>
</dbReference>
<organism evidence="22 23">
    <name type="scientific">Neptuniibacter caesariensis</name>
    <dbReference type="NCBI Taxonomy" id="207954"/>
    <lineage>
        <taxon>Bacteria</taxon>
        <taxon>Pseudomonadati</taxon>
        <taxon>Pseudomonadota</taxon>
        <taxon>Gammaproteobacteria</taxon>
        <taxon>Oceanospirillales</taxon>
        <taxon>Oceanospirillaceae</taxon>
        <taxon>Neptuniibacter</taxon>
    </lineage>
</organism>
<evidence type="ECO:0000256" key="4">
    <source>
        <dbReference type="ARBA" id="ARBA00004752"/>
    </source>
</evidence>
<evidence type="ECO:0000256" key="5">
    <source>
        <dbReference type="ARBA" id="ARBA00010485"/>
    </source>
</evidence>
<dbReference type="InterPro" id="IPR016169">
    <property type="entry name" value="FAD-bd_PCMH_sub2"/>
</dbReference>
<evidence type="ECO:0000256" key="6">
    <source>
        <dbReference type="ARBA" id="ARBA00012518"/>
    </source>
</evidence>
<dbReference type="GO" id="GO:0008360">
    <property type="term" value="P:regulation of cell shape"/>
    <property type="evidence" value="ECO:0007669"/>
    <property type="project" value="UniProtKB-KW"/>
</dbReference>
<evidence type="ECO:0000256" key="8">
    <source>
        <dbReference type="ARBA" id="ARBA00022490"/>
    </source>
</evidence>
<dbReference type="Gene3D" id="3.30.465.10">
    <property type="match status" value="1"/>
</dbReference>
<dbReference type="UniPathway" id="UPA00219"/>